<dbReference type="Proteomes" id="UP000494106">
    <property type="component" value="Unassembled WGS sequence"/>
</dbReference>
<reference evidence="2 3" key="1">
    <citation type="submission" date="2020-04" db="EMBL/GenBank/DDBJ databases">
        <authorList>
            <person name="Wallbank WR R."/>
            <person name="Pardo Diaz C."/>
            <person name="Kozak K."/>
            <person name="Martin S."/>
            <person name="Jiggins C."/>
            <person name="Moest M."/>
            <person name="Warren A I."/>
            <person name="Byers J.R.P. K."/>
            <person name="Montejo-Kovacevich G."/>
            <person name="Yen C E."/>
        </authorList>
    </citation>
    <scope>NUCLEOTIDE SEQUENCE [LARGE SCALE GENOMIC DNA]</scope>
</reference>
<protein>
    <recommendedName>
        <fullName evidence="1">MADF domain-containing protein</fullName>
    </recommendedName>
</protein>
<dbReference type="PANTHER" id="PTHR21505:SF12">
    <property type="entry name" value="MADF DOMAIN-CONTAINING PROTEIN-RELATED"/>
    <property type="match status" value="1"/>
</dbReference>
<dbReference type="PROSITE" id="PS51029">
    <property type="entry name" value="MADF"/>
    <property type="match status" value="1"/>
</dbReference>
<gene>
    <name evidence="2" type="ORF">APLA_LOCUS12079</name>
</gene>
<dbReference type="Pfam" id="PF10545">
    <property type="entry name" value="MADF_DNA_bdg"/>
    <property type="match status" value="1"/>
</dbReference>
<dbReference type="OrthoDB" id="6776070at2759"/>
<organism evidence="2 3">
    <name type="scientific">Arctia plantaginis</name>
    <name type="common">Wood tiger moth</name>
    <name type="synonym">Phalaena plantaginis</name>
    <dbReference type="NCBI Taxonomy" id="874455"/>
    <lineage>
        <taxon>Eukaryota</taxon>
        <taxon>Metazoa</taxon>
        <taxon>Ecdysozoa</taxon>
        <taxon>Arthropoda</taxon>
        <taxon>Hexapoda</taxon>
        <taxon>Insecta</taxon>
        <taxon>Pterygota</taxon>
        <taxon>Neoptera</taxon>
        <taxon>Endopterygota</taxon>
        <taxon>Lepidoptera</taxon>
        <taxon>Glossata</taxon>
        <taxon>Ditrysia</taxon>
        <taxon>Noctuoidea</taxon>
        <taxon>Erebidae</taxon>
        <taxon>Arctiinae</taxon>
        <taxon>Arctia</taxon>
    </lineage>
</organism>
<dbReference type="PANTHER" id="PTHR21505">
    <property type="entry name" value="MADF DOMAIN-CONTAINING PROTEIN-RELATED"/>
    <property type="match status" value="1"/>
</dbReference>
<dbReference type="AlphaFoldDB" id="A0A8S1AND6"/>
<sequence>MANNMSNEETFKFIELYQSENCLWNPKNKYHKSKNVINDSWKRIADTMGVPVHEIKKKKESLMTTFRTNMKKKI</sequence>
<dbReference type="InterPro" id="IPR006578">
    <property type="entry name" value="MADF-dom"/>
</dbReference>
<name>A0A8S1AND6_ARCPL</name>
<evidence type="ECO:0000313" key="2">
    <source>
        <dbReference type="EMBL" id="CAB3249487.1"/>
    </source>
</evidence>
<dbReference type="EMBL" id="CADEBC010000540">
    <property type="protein sequence ID" value="CAB3249487.1"/>
    <property type="molecule type" value="Genomic_DNA"/>
</dbReference>
<feature type="domain" description="MADF" evidence="1">
    <location>
        <begin position="12"/>
        <end position="74"/>
    </location>
</feature>
<evidence type="ECO:0000313" key="3">
    <source>
        <dbReference type="Proteomes" id="UP000494106"/>
    </source>
</evidence>
<proteinExistence type="predicted"/>
<accession>A0A8S1AND6</accession>
<comment type="caution">
    <text evidence="2">The sequence shown here is derived from an EMBL/GenBank/DDBJ whole genome shotgun (WGS) entry which is preliminary data.</text>
</comment>
<evidence type="ECO:0000259" key="1">
    <source>
        <dbReference type="PROSITE" id="PS51029"/>
    </source>
</evidence>
<keyword evidence="3" id="KW-1185">Reference proteome</keyword>